<evidence type="ECO:0000256" key="2">
    <source>
        <dbReference type="ARBA" id="ARBA00022723"/>
    </source>
</evidence>
<dbReference type="AlphaFoldDB" id="I4C6P5"/>
<dbReference type="EMBL" id="CP003360">
    <property type="protein sequence ID" value="AFM25236.1"/>
    <property type="molecule type" value="Genomic_DNA"/>
</dbReference>
<dbReference type="PROSITE" id="PS51128">
    <property type="entry name" value="ZF_DKSA_2"/>
    <property type="match status" value="1"/>
</dbReference>
<evidence type="ECO:0000256" key="1">
    <source>
        <dbReference type="ARBA" id="ARBA00022490"/>
    </source>
</evidence>
<dbReference type="SUPFAM" id="SSF57716">
    <property type="entry name" value="Glucocorticoid receptor-like (DNA-binding domain)"/>
    <property type="match status" value="1"/>
</dbReference>
<evidence type="ECO:0000256" key="5">
    <source>
        <dbReference type="HAMAP-Rule" id="MF_00926"/>
    </source>
</evidence>
<evidence type="ECO:0000256" key="3">
    <source>
        <dbReference type="ARBA" id="ARBA00022771"/>
    </source>
</evidence>
<reference evidence="10" key="1">
    <citation type="submission" date="2012-06" db="EMBL/GenBank/DDBJ databases">
        <title>Complete sequence of chromosome of Desulfomonile tiedjei DSM 6799.</title>
        <authorList>
            <person name="Lucas S."/>
            <person name="Copeland A."/>
            <person name="Lapidus A."/>
            <person name="Glavina del Rio T."/>
            <person name="Dalin E."/>
            <person name="Tice H."/>
            <person name="Bruce D."/>
            <person name="Goodwin L."/>
            <person name="Pitluck S."/>
            <person name="Peters L."/>
            <person name="Ovchinnikova G."/>
            <person name="Zeytun A."/>
            <person name="Lu M."/>
            <person name="Kyrpides N."/>
            <person name="Mavromatis K."/>
            <person name="Ivanova N."/>
            <person name="Brettin T."/>
            <person name="Detter J.C."/>
            <person name="Han C."/>
            <person name="Larimer F."/>
            <person name="Land M."/>
            <person name="Hauser L."/>
            <person name="Markowitz V."/>
            <person name="Cheng J.-F."/>
            <person name="Hugenholtz P."/>
            <person name="Woyke T."/>
            <person name="Wu D."/>
            <person name="Spring S."/>
            <person name="Schroeder M."/>
            <person name="Brambilla E."/>
            <person name="Klenk H.-P."/>
            <person name="Eisen J.A."/>
        </authorList>
    </citation>
    <scope>NUCLEOTIDE SEQUENCE [LARGE SCALE GENOMIC DNA]</scope>
    <source>
        <strain evidence="10">ATCC 49306 / DSM 6799 / DCB-1</strain>
    </source>
</reference>
<dbReference type="PANTHER" id="PTHR33823">
    <property type="entry name" value="RNA POLYMERASE-BINDING TRANSCRIPTION FACTOR DKSA-RELATED"/>
    <property type="match status" value="1"/>
</dbReference>
<comment type="function">
    <text evidence="5">Transcription factor that acts by binding directly to the RNA polymerase (RNAP). Required for negative regulation of rRNA expression and positive regulation of several amino acid biosynthesis promoters.</text>
</comment>
<feature type="binding site" evidence="5">
    <location>
        <position position="108"/>
    </location>
    <ligand>
        <name>Zn(2+)</name>
        <dbReference type="ChEBI" id="CHEBI:29105"/>
    </ligand>
</feature>
<evidence type="ECO:0000259" key="7">
    <source>
        <dbReference type="Pfam" id="PF01258"/>
    </source>
</evidence>
<sequence>MKMKKEDLEYFQGILQKQLDDLVRGAGRTVDDMTEIESKSSFPDPTDRAALESDRNFELRIRDRERKLINKIRKALDKIEDGSFGFCEVCGEPIEFKRLEARPVTTHCIECKTTAEEEEKIRRL</sequence>
<accession>I4C6P5</accession>
<dbReference type="PROSITE" id="PS01102">
    <property type="entry name" value="ZF_DKSA_1"/>
    <property type="match status" value="1"/>
</dbReference>
<protein>
    <recommendedName>
        <fullName evidence="5">RNA polymerase-binding transcription factor DksA</fullName>
    </recommendedName>
</protein>
<feature type="binding site" evidence="5">
    <location>
        <position position="111"/>
    </location>
    <ligand>
        <name>Zn(2+)</name>
        <dbReference type="ChEBI" id="CHEBI:29105"/>
    </ligand>
</feature>
<dbReference type="Pfam" id="PF01258">
    <property type="entry name" value="zf-dskA_traR"/>
    <property type="match status" value="1"/>
</dbReference>
<keyword evidence="3 5" id="KW-0863">Zinc-finger</keyword>
<feature type="binding site" evidence="5">
    <location>
        <position position="90"/>
    </location>
    <ligand>
        <name>Zn(2+)</name>
        <dbReference type="ChEBI" id="CHEBI:29105"/>
    </ligand>
</feature>
<keyword evidence="4 5" id="KW-0862">Zinc</keyword>
<evidence type="ECO:0000313" key="9">
    <source>
        <dbReference type="EMBL" id="AFM25236.1"/>
    </source>
</evidence>
<dbReference type="GO" id="GO:0010468">
    <property type="term" value="P:regulation of gene expression"/>
    <property type="evidence" value="ECO:0007669"/>
    <property type="project" value="UniProtKB-UniRule"/>
</dbReference>
<keyword evidence="10" id="KW-1185">Reference proteome</keyword>
<keyword evidence="2 5" id="KW-0479">Metal-binding</keyword>
<evidence type="ECO:0000259" key="8">
    <source>
        <dbReference type="Pfam" id="PF21157"/>
    </source>
</evidence>
<dbReference type="InterPro" id="IPR048489">
    <property type="entry name" value="DksA_N"/>
</dbReference>
<dbReference type="eggNOG" id="COG1734">
    <property type="taxonomic scope" value="Bacteria"/>
</dbReference>
<gene>
    <name evidence="5" type="primary">dksA</name>
    <name evidence="9" type="ordered locus">Desti_2556</name>
</gene>
<dbReference type="KEGG" id="dti:Desti_2556"/>
<dbReference type="PANTHER" id="PTHR33823:SF2">
    <property type="entry name" value="RNA POLYMERASE-BINDING TRANSCRIPTION FACTOR DKSA"/>
    <property type="match status" value="1"/>
</dbReference>
<evidence type="ECO:0000256" key="4">
    <source>
        <dbReference type="ARBA" id="ARBA00022833"/>
    </source>
</evidence>
<proteinExistence type="inferred from homology"/>
<comment type="similarity">
    <text evidence="5">Belongs to the DksA family.</text>
</comment>
<name>I4C6P5_DESTA</name>
<dbReference type="HAMAP" id="MF_00926">
    <property type="entry name" value="DksA"/>
    <property type="match status" value="1"/>
</dbReference>
<dbReference type="HOGENOM" id="CLU_043144_2_1_7"/>
<evidence type="ECO:0000256" key="6">
    <source>
        <dbReference type="PROSITE-ProRule" id="PRU00510"/>
    </source>
</evidence>
<dbReference type="STRING" id="706587.Desti_2556"/>
<dbReference type="Gene3D" id="1.20.120.910">
    <property type="entry name" value="DksA, coiled-coil domain"/>
    <property type="match status" value="1"/>
</dbReference>
<dbReference type="Proteomes" id="UP000006055">
    <property type="component" value="Chromosome"/>
</dbReference>
<evidence type="ECO:0000313" key="10">
    <source>
        <dbReference type="Proteomes" id="UP000006055"/>
    </source>
</evidence>
<feature type="domain" description="Zinc finger DksA/TraR C4-type" evidence="7">
    <location>
        <begin position="82"/>
        <end position="116"/>
    </location>
</feature>
<keyword evidence="1 5" id="KW-0963">Cytoplasm</keyword>
<dbReference type="GO" id="GO:0008270">
    <property type="term" value="F:zinc ion binding"/>
    <property type="evidence" value="ECO:0007669"/>
    <property type="project" value="UniProtKB-UniRule"/>
</dbReference>
<feature type="zinc finger region" description="dksA C4-type" evidence="6">
    <location>
        <begin position="87"/>
        <end position="111"/>
    </location>
</feature>
<comment type="subunit">
    <text evidence="5">Interacts directly with the RNA polymerase.</text>
</comment>
<dbReference type="NCBIfam" id="TIGR02420">
    <property type="entry name" value="dksA"/>
    <property type="match status" value="1"/>
</dbReference>
<dbReference type="SUPFAM" id="SSF109635">
    <property type="entry name" value="DnaK suppressor protein DksA, alpha-hairpin domain"/>
    <property type="match status" value="1"/>
</dbReference>
<dbReference type="GO" id="GO:0005737">
    <property type="term" value="C:cytoplasm"/>
    <property type="evidence" value="ECO:0007669"/>
    <property type="project" value="UniProtKB-SubCell"/>
</dbReference>
<dbReference type="Pfam" id="PF21157">
    <property type="entry name" value="DksA_N"/>
    <property type="match status" value="1"/>
</dbReference>
<comment type="subcellular location">
    <subcellularLocation>
        <location evidence="5">Cytoplasm</location>
    </subcellularLocation>
</comment>
<feature type="domain" description="DnaK suppressor protein DksA N-terminal" evidence="8">
    <location>
        <begin position="8"/>
        <end position="79"/>
    </location>
</feature>
<dbReference type="InterPro" id="IPR012784">
    <property type="entry name" value="DksA_RNA_pol-bd"/>
</dbReference>
<dbReference type="InterPro" id="IPR020458">
    <property type="entry name" value="Znf_DskA_TraR_CS"/>
</dbReference>
<organism evidence="9 10">
    <name type="scientific">Desulfomonile tiedjei (strain ATCC 49306 / DSM 6799 / DCB-1)</name>
    <dbReference type="NCBI Taxonomy" id="706587"/>
    <lineage>
        <taxon>Bacteria</taxon>
        <taxon>Pseudomonadati</taxon>
        <taxon>Thermodesulfobacteriota</taxon>
        <taxon>Desulfomonilia</taxon>
        <taxon>Desulfomonilales</taxon>
        <taxon>Desulfomonilaceae</taxon>
        <taxon>Desulfomonile</taxon>
    </lineage>
</organism>
<dbReference type="InterPro" id="IPR037187">
    <property type="entry name" value="DnaK_N"/>
</dbReference>
<feature type="binding site" evidence="5">
    <location>
        <position position="87"/>
    </location>
    <ligand>
        <name>Zn(2+)</name>
        <dbReference type="ChEBI" id="CHEBI:29105"/>
    </ligand>
</feature>
<dbReference type="PATRIC" id="fig|706587.4.peg.2930"/>
<dbReference type="InterPro" id="IPR000962">
    <property type="entry name" value="Znf_DskA_TraR"/>
</dbReference>